<evidence type="ECO:0000313" key="1">
    <source>
        <dbReference type="EMBL" id="VDN02885.1"/>
    </source>
</evidence>
<sequence length="638" mass="73730">MLHYSSWKYCRCLLHGRKSCLRVVVPIYQQSTLGIPVCSRPSSSLNIDTPVCQSRENWYYQLSHGTPKMNMDFNAAEESTVVRRSEPREDVISALKSFFETFGCYNVREVLDDLPIQAYKMILSSFPTEDNVSAVPSNKKHIYDTVLNMKLKESLKRPLRFQTSQLIDNRKIQPAASSVCSTTENLQRRTFKTTAHFTTVGNGAVSCQEKVHEHPNRENRSINAKTKIASVEQLKQLTSEKDLNGIKKVLSECLWPYHRRLKTFIADLFELFITHGKDAREGIWLVDNFASACSRVVLPSSLIVQLIRRILNEEGVESAINYAHHYRGLLLTKPPPDLFWKNSSVIAENLFTDAFQRDQKARIHELCDIMIDLGLLRDSSPYLCAVVKSHLESNGFDRTFNLWYKNAQKYRRISGSHLLIRHTLAEHNLSDILREKRLRNILGKLDEFGAFYDGLAELVIELIRKNMICEAELVLKRLKISGRHYKQSLYRLKYDTENLFHIELFAAVFSSSILEETNIPRSQKSLRCQFSKTNSTVPSPIMNVSNPKNFLISLLSIWQPRCMQKFEVRSKKKFKADVKQLQEVTHVVKNVWFELATKANDFESLQRLLTWVTKYNSDEFGRLKKEVENFLEGKEIGT</sequence>
<protein>
    <submittedName>
        <fullName evidence="3">Pentatricopeptide repeat-containing protein</fullName>
    </submittedName>
</protein>
<evidence type="ECO:0000313" key="2">
    <source>
        <dbReference type="Proteomes" id="UP000276776"/>
    </source>
</evidence>
<keyword evidence="2" id="KW-1185">Reference proteome</keyword>
<reference evidence="3" key="1">
    <citation type="submission" date="2017-02" db="UniProtKB">
        <authorList>
            <consortium name="WormBaseParasite"/>
        </authorList>
    </citation>
    <scope>IDENTIFICATION</scope>
</reference>
<dbReference type="OrthoDB" id="5808200at2759"/>
<dbReference type="Proteomes" id="UP000276776">
    <property type="component" value="Unassembled WGS sequence"/>
</dbReference>
<dbReference type="AlphaFoldDB" id="A0A0N5CYU4"/>
<proteinExistence type="predicted"/>
<reference evidence="1 2" key="2">
    <citation type="submission" date="2018-11" db="EMBL/GenBank/DDBJ databases">
        <authorList>
            <consortium name="Pathogen Informatics"/>
        </authorList>
    </citation>
    <scope>NUCLEOTIDE SEQUENCE [LARGE SCALE GENOMIC DNA]</scope>
</reference>
<dbReference type="WBParaSite" id="TCLT_0000563101-mRNA-1">
    <property type="protein sequence ID" value="TCLT_0000563101-mRNA-1"/>
    <property type="gene ID" value="TCLT_0000563101"/>
</dbReference>
<gene>
    <name evidence="1" type="ORF">TCLT_LOCUS5620</name>
</gene>
<accession>A0A0N5CYU4</accession>
<dbReference type="STRING" id="103827.A0A0N5CYU4"/>
<name>A0A0N5CYU4_THECL</name>
<evidence type="ECO:0000313" key="3">
    <source>
        <dbReference type="WBParaSite" id="TCLT_0000563101-mRNA-1"/>
    </source>
</evidence>
<dbReference type="EMBL" id="UYYF01004351">
    <property type="protein sequence ID" value="VDN02885.1"/>
    <property type="molecule type" value="Genomic_DNA"/>
</dbReference>
<dbReference type="OMA" id="IKSPPDD"/>
<organism evidence="3">
    <name type="scientific">Thelazia callipaeda</name>
    <name type="common">Oriental eyeworm</name>
    <name type="synonym">Parasitic nematode</name>
    <dbReference type="NCBI Taxonomy" id="103827"/>
    <lineage>
        <taxon>Eukaryota</taxon>
        <taxon>Metazoa</taxon>
        <taxon>Ecdysozoa</taxon>
        <taxon>Nematoda</taxon>
        <taxon>Chromadorea</taxon>
        <taxon>Rhabditida</taxon>
        <taxon>Spirurina</taxon>
        <taxon>Spiruromorpha</taxon>
        <taxon>Thelazioidea</taxon>
        <taxon>Thelaziidae</taxon>
        <taxon>Thelazia</taxon>
    </lineage>
</organism>